<evidence type="ECO:0000313" key="2">
    <source>
        <dbReference type="Proteomes" id="UP000695562"/>
    </source>
</evidence>
<dbReference type="Proteomes" id="UP000695562">
    <property type="component" value="Unassembled WGS sequence"/>
</dbReference>
<dbReference type="EMBL" id="AJWJ01000063">
    <property type="protein sequence ID" value="KAF2076377.1"/>
    <property type="molecule type" value="Genomic_DNA"/>
</dbReference>
<proteinExistence type="predicted"/>
<name>A0A8J4Q1H3_9MYCE</name>
<evidence type="ECO:0000313" key="1">
    <source>
        <dbReference type="EMBL" id="KAF2076377.1"/>
    </source>
</evidence>
<protein>
    <submittedName>
        <fullName evidence="1">Uncharacterized protein</fullName>
    </submittedName>
</protein>
<reference evidence="1" key="1">
    <citation type="submission" date="2020-01" db="EMBL/GenBank/DDBJ databases">
        <title>Development of genomics and gene disruption for Polysphondylium violaceum indicates a role for the polyketide synthase stlB in stalk morphogenesis.</title>
        <authorList>
            <person name="Narita B."/>
            <person name="Kawabe Y."/>
            <person name="Kin K."/>
            <person name="Saito T."/>
            <person name="Gibbs R."/>
            <person name="Kuspa A."/>
            <person name="Muzny D."/>
            <person name="Queller D."/>
            <person name="Richards S."/>
            <person name="Strassman J."/>
            <person name="Sucgang R."/>
            <person name="Worley K."/>
            <person name="Schaap P."/>
        </authorList>
    </citation>
    <scope>NUCLEOTIDE SEQUENCE</scope>
    <source>
        <strain evidence="1">QSvi11</strain>
    </source>
</reference>
<gene>
    <name evidence="1" type="ORF">CYY_002334</name>
</gene>
<dbReference type="AlphaFoldDB" id="A0A8J4Q1H3"/>
<keyword evidence="2" id="KW-1185">Reference proteome</keyword>
<comment type="caution">
    <text evidence="1">The sequence shown here is derived from an EMBL/GenBank/DDBJ whole genome shotgun (WGS) entry which is preliminary data.</text>
</comment>
<organism evidence="1 2">
    <name type="scientific">Polysphondylium violaceum</name>
    <dbReference type="NCBI Taxonomy" id="133409"/>
    <lineage>
        <taxon>Eukaryota</taxon>
        <taxon>Amoebozoa</taxon>
        <taxon>Evosea</taxon>
        <taxon>Eumycetozoa</taxon>
        <taxon>Dictyostelia</taxon>
        <taxon>Dictyosteliales</taxon>
        <taxon>Dictyosteliaceae</taxon>
        <taxon>Polysphondylium</taxon>
    </lineage>
</organism>
<accession>A0A8J4Q1H3</accession>
<sequence>MATEFDELKNFISVLCTTDRTGDLLEKFNAKKSIVKYVLHQLEPTQWYACVFATMIDTDHSMNHFSTLEILYVILKHQYHQSVGKEKQKSIIVESIHILNILLGKHTTTTTEITTRDNSFYYINSIFQKLVQINNNNNNNSDYNDNEDQIVNIIIQFHSRYYRDIKSAIISIFCRQNQEQLSNNSNNSNNIFSLFQIINKILKLYVLLLSTTRSKKSKDLVIQHIMNHFSQQEFLDTVMLNNDLIQYCKNQIISPNGTLFIDNSIGGEYILLCRLYQLFLIVINNSDGSDSNSCLSIDWIEMIENIGPLFIQQDDLLIESMNLLLNYTIHSKQVMASHALFKFFLEKVCFFDHLSIIEHIHTDHQRQGQQNTCLHFLNNYLSILEQDKERFFKIYIENNGDGDGDGDVDDDDDDDEYDGSENEQEYIYIEQLLFCLKELSQEVKNSSSRWAFMREILAISCAKMEEIFFNLN</sequence>